<dbReference type="NCBIfam" id="NF045613">
    <property type="entry name" value="PA1571_fam"/>
    <property type="match status" value="1"/>
</dbReference>
<reference evidence="1 2" key="1">
    <citation type="submission" date="2018-09" db="EMBL/GenBank/DDBJ databases">
        <title>Alcanivorax profundi sp. nov., isolated from 1000 m-depth seawater of the Mariana Trench.</title>
        <authorList>
            <person name="Liu J."/>
        </authorList>
    </citation>
    <scope>NUCLEOTIDE SEQUENCE [LARGE SCALE GENOMIC DNA]</scope>
    <source>
        <strain evidence="1 2">MTEO17</strain>
    </source>
</reference>
<proteinExistence type="predicted"/>
<accession>A0A418Y2W8</accession>
<dbReference type="AlphaFoldDB" id="A0A418Y2W8"/>
<name>A0A418Y2W8_9GAMM</name>
<gene>
    <name evidence="1" type="ORF">D4A39_03290</name>
</gene>
<dbReference type="EMBL" id="QYYA01000001">
    <property type="protein sequence ID" value="RJG19879.1"/>
    <property type="molecule type" value="Genomic_DNA"/>
</dbReference>
<dbReference type="RefSeq" id="WP_081703590.1">
    <property type="nucleotide sequence ID" value="NZ_CAXGPP010000015.1"/>
</dbReference>
<dbReference type="Proteomes" id="UP000283734">
    <property type="component" value="Unassembled WGS sequence"/>
</dbReference>
<dbReference type="InterPro" id="IPR054635">
    <property type="entry name" value="PA1571-like"/>
</dbReference>
<evidence type="ECO:0000313" key="1">
    <source>
        <dbReference type="EMBL" id="RJG19879.1"/>
    </source>
</evidence>
<sequence length="60" mass="6733">MNLQQPHPESTFNGAAIIDDNDCEVPITEAMIQQACKRLEHLGHYPADDNLKRLQTSGTR</sequence>
<keyword evidence="2" id="KW-1185">Reference proteome</keyword>
<comment type="caution">
    <text evidence="1">The sequence shown here is derived from an EMBL/GenBank/DDBJ whole genome shotgun (WGS) entry which is preliminary data.</text>
</comment>
<protein>
    <submittedName>
        <fullName evidence="1">Uncharacterized protein</fullName>
    </submittedName>
</protein>
<evidence type="ECO:0000313" key="2">
    <source>
        <dbReference type="Proteomes" id="UP000283734"/>
    </source>
</evidence>
<organism evidence="1 2">
    <name type="scientific">Alcanivorax profundi</name>
    <dbReference type="NCBI Taxonomy" id="2338368"/>
    <lineage>
        <taxon>Bacteria</taxon>
        <taxon>Pseudomonadati</taxon>
        <taxon>Pseudomonadota</taxon>
        <taxon>Gammaproteobacteria</taxon>
        <taxon>Oceanospirillales</taxon>
        <taxon>Alcanivoracaceae</taxon>
        <taxon>Alcanivorax</taxon>
    </lineage>
</organism>